<dbReference type="Proteomes" id="UP001499930">
    <property type="component" value="Unassembled WGS sequence"/>
</dbReference>
<sequence>MARAYAGRVAMSTPPSSERRKRSRRRSVQSVTAWWTFSCSGTSLLAKRESSRAAGPRGPTLSSRNDTRTPGGIGKNGSSAARTTLTISTSRSRARYPARFSTVRIVPPIP</sequence>
<organism evidence="2 3">
    <name type="scientific">Streptosporangium longisporum</name>
    <dbReference type="NCBI Taxonomy" id="46187"/>
    <lineage>
        <taxon>Bacteria</taxon>
        <taxon>Bacillati</taxon>
        <taxon>Actinomycetota</taxon>
        <taxon>Actinomycetes</taxon>
        <taxon>Streptosporangiales</taxon>
        <taxon>Streptosporangiaceae</taxon>
        <taxon>Streptosporangium</taxon>
    </lineage>
</organism>
<accession>A0ABN3XR09</accession>
<feature type="region of interest" description="Disordered" evidence="1">
    <location>
        <begin position="45"/>
        <end position="92"/>
    </location>
</feature>
<comment type="caution">
    <text evidence="2">The sequence shown here is derived from an EMBL/GenBank/DDBJ whole genome shotgun (WGS) entry which is preliminary data.</text>
</comment>
<feature type="compositionally biased region" description="Low complexity" evidence="1">
    <location>
        <begin position="78"/>
        <end position="91"/>
    </location>
</feature>
<keyword evidence="3" id="KW-1185">Reference proteome</keyword>
<name>A0ABN3XR09_9ACTN</name>
<evidence type="ECO:0000313" key="3">
    <source>
        <dbReference type="Proteomes" id="UP001499930"/>
    </source>
</evidence>
<proteinExistence type="predicted"/>
<evidence type="ECO:0000313" key="2">
    <source>
        <dbReference type="EMBL" id="GAA2988789.1"/>
    </source>
</evidence>
<protein>
    <submittedName>
        <fullName evidence="2">Uncharacterized protein</fullName>
    </submittedName>
</protein>
<dbReference type="EMBL" id="BAAAWD010000003">
    <property type="protein sequence ID" value="GAA2988789.1"/>
    <property type="molecule type" value="Genomic_DNA"/>
</dbReference>
<feature type="region of interest" description="Disordered" evidence="1">
    <location>
        <begin position="1"/>
        <end position="27"/>
    </location>
</feature>
<gene>
    <name evidence="2" type="ORF">GCM10017559_05820</name>
</gene>
<evidence type="ECO:0000256" key="1">
    <source>
        <dbReference type="SAM" id="MobiDB-lite"/>
    </source>
</evidence>
<reference evidence="2 3" key="1">
    <citation type="journal article" date="2019" name="Int. J. Syst. Evol. Microbiol.">
        <title>The Global Catalogue of Microorganisms (GCM) 10K type strain sequencing project: providing services to taxonomists for standard genome sequencing and annotation.</title>
        <authorList>
            <consortium name="The Broad Institute Genomics Platform"/>
            <consortium name="The Broad Institute Genome Sequencing Center for Infectious Disease"/>
            <person name="Wu L."/>
            <person name="Ma J."/>
        </authorList>
    </citation>
    <scope>NUCLEOTIDE SEQUENCE [LARGE SCALE GENOMIC DNA]</scope>
    <source>
        <strain evidence="2 3">JCM 3106</strain>
    </source>
</reference>